<comment type="catalytic activity">
    <reaction evidence="12 13">
        <text>DNA(n) + a 2'-deoxyribonucleoside 5'-triphosphate = DNA(n+1) + diphosphate</text>
        <dbReference type="Rhea" id="RHEA:22508"/>
        <dbReference type="Rhea" id="RHEA-COMP:17339"/>
        <dbReference type="Rhea" id="RHEA-COMP:17340"/>
        <dbReference type="ChEBI" id="CHEBI:33019"/>
        <dbReference type="ChEBI" id="CHEBI:61560"/>
        <dbReference type="ChEBI" id="CHEBI:173112"/>
        <dbReference type="EC" id="2.7.7.7"/>
    </reaction>
</comment>
<protein>
    <recommendedName>
        <fullName evidence="13">DNA polymerase IV</fullName>
        <shortName evidence="13">Pol IV</shortName>
        <ecNumber evidence="13">2.7.7.7</ecNumber>
    </recommendedName>
</protein>
<keyword evidence="6 13" id="KW-0479">Metal-binding</keyword>
<dbReference type="GO" id="GO:0003887">
    <property type="term" value="F:DNA-directed DNA polymerase activity"/>
    <property type="evidence" value="ECO:0007669"/>
    <property type="project" value="UniProtKB-UniRule"/>
</dbReference>
<dbReference type="PANTHER" id="PTHR11076:SF33">
    <property type="entry name" value="DNA POLYMERASE KAPPA"/>
    <property type="match status" value="1"/>
</dbReference>
<sequence>MGRNTALPGEFERFRATAKRWPDDTGCSLLHIDMDAFFAAVELRTRPELADRPVMVAGAGPRSVVLSANYPARRFGVGSAMPVAAARKLCPGIVTLPPTRGSYGEVSRAVLALFHEITPLVEPLSLDEAFLDVSGALRRLGASPAEIGAELRARVEADHGLTCSVGVAGVKFVAKLASGMAKPDGMVVVPRDETVSFLRPLPVSALWGVGPRTAETLRGHGLRTIADLAATPAERLRAWVGRAAAEHLGALARGHDDRAVVPATAEKSLGAERTFDTDLADRHEQRRQLLDLSERVAATLRSRHLRGRTVSIKVRFADFRTVTRARTLPGATDVARLLHGTAVALLDELGSTAPVRLLGVRVEGIAGAAEAEQLSLEDVRPGSRWRDAEVAADGARSKYGAAAVRPASLLRRDQD</sequence>
<keyword evidence="7 13" id="KW-0227">DNA damage</keyword>
<dbReference type="HAMAP" id="MF_01113">
    <property type="entry name" value="DNApol_IV"/>
    <property type="match status" value="1"/>
</dbReference>
<feature type="active site" evidence="13">
    <location>
        <position position="128"/>
    </location>
</feature>
<dbReference type="Gene3D" id="3.30.70.270">
    <property type="match status" value="1"/>
</dbReference>
<keyword evidence="5 13" id="KW-0235">DNA replication</keyword>
<accession>A0A1V9AAW4</accession>
<dbReference type="InterPro" id="IPR001126">
    <property type="entry name" value="UmuC"/>
</dbReference>
<evidence type="ECO:0000256" key="13">
    <source>
        <dbReference type="HAMAP-Rule" id="MF_01113"/>
    </source>
</evidence>
<evidence type="ECO:0000256" key="7">
    <source>
        <dbReference type="ARBA" id="ARBA00022763"/>
    </source>
</evidence>
<evidence type="ECO:0000256" key="3">
    <source>
        <dbReference type="ARBA" id="ARBA00022679"/>
    </source>
</evidence>
<dbReference type="RefSeq" id="WP_081190967.1">
    <property type="nucleotide sequence ID" value="NZ_MWIH01000003.1"/>
</dbReference>
<keyword evidence="4 13" id="KW-0548">Nucleotidyltransferase</keyword>
<evidence type="ECO:0000256" key="1">
    <source>
        <dbReference type="ARBA" id="ARBA00010945"/>
    </source>
</evidence>
<comment type="function">
    <text evidence="11 13">Poorly processive, error-prone DNA polymerase involved in untargeted mutagenesis. Copies undamaged DNA at stalled replication forks, which arise in vivo from mismatched or misaligned primer ends. These misaligned primers can be extended by PolIV. Exhibits no 3'-5' exonuclease (proofreading) activity. May be involved in translesional synthesis, in conjunction with the beta clamp from PolIII.</text>
</comment>
<evidence type="ECO:0000256" key="5">
    <source>
        <dbReference type="ARBA" id="ARBA00022705"/>
    </source>
</evidence>
<name>A0A1V9AAW4_SACPI</name>
<dbReference type="Gene3D" id="3.40.1170.60">
    <property type="match status" value="1"/>
</dbReference>
<feature type="site" description="Substrate discrimination" evidence="13">
    <location>
        <position position="38"/>
    </location>
</feature>
<keyword evidence="8 13" id="KW-0460">Magnesium</keyword>
<dbReference type="NCBIfam" id="NF002677">
    <property type="entry name" value="PRK02406.1"/>
    <property type="match status" value="1"/>
</dbReference>
<dbReference type="InterPro" id="IPR050116">
    <property type="entry name" value="DNA_polymerase-Y"/>
</dbReference>
<evidence type="ECO:0000256" key="12">
    <source>
        <dbReference type="ARBA" id="ARBA00049244"/>
    </source>
</evidence>
<dbReference type="SUPFAM" id="SSF100879">
    <property type="entry name" value="Lesion bypass DNA polymerase (Y-family), little finger domain"/>
    <property type="match status" value="1"/>
</dbReference>
<evidence type="ECO:0000313" key="16">
    <source>
        <dbReference type="Proteomes" id="UP000192591"/>
    </source>
</evidence>
<dbReference type="InterPro" id="IPR036775">
    <property type="entry name" value="DNA_pol_Y-fam_lit_finger_sf"/>
</dbReference>
<evidence type="ECO:0000256" key="11">
    <source>
        <dbReference type="ARBA" id="ARBA00025589"/>
    </source>
</evidence>
<dbReference type="Gene3D" id="1.10.150.20">
    <property type="entry name" value="5' to 3' exonuclease, C-terminal subdomain"/>
    <property type="match status" value="1"/>
</dbReference>
<dbReference type="InterPro" id="IPR017961">
    <property type="entry name" value="DNA_pol_Y-fam_little_finger"/>
</dbReference>
<feature type="domain" description="UmuC" evidence="14">
    <location>
        <begin position="29"/>
        <end position="210"/>
    </location>
</feature>
<proteinExistence type="inferred from homology"/>
<dbReference type="GO" id="GO:0000287">
    <property type="term" value="F:magnesium ion binding"/>
    <property type="evidence" value="ECO:0007669"/>
    <property type="project" value="UniProtKB-UniRule"/>
</dbReference>
<feature type="binding site" evidence="13">
    <location>
        <position position="33"/>
    </location>
    <ligand>
        <name>Mg(2+)</name>
        <dbReference type="ChEBI" id="CHEBI:18420"/>
    </ligand>
</feature>
<keyword evidence="13" id="KW-0238">DNA-binding</keyword>
<evidence type="ECO:0000256" key="2">
    <source>
        <dbReference type="ARBA" id="ARBA00022457"/>
    </source>
</evidence>
<keyword evidence="13" id="KW-0963">Cytoplasm</keyword>
<comment type="caution">
    <text evidence="15">The sequence shown here is derived from an EMBL/GenBank/DDBJ whole genome shotgun (WGS) entry which is preliminary data.</text>
</comment>
<dbReference type="InterPro" id="IPR043502">
    <property type="entry name" value="DNA/RNA_pol_sf"/>
</dbReference>
<dbReference type="PANTHER" id="PTHR11076">
    <property type="entry name" value="DNA REPAIR POLYMERASE UMUC / TRANSFERASE FAMILY MEMBER"/>
    <property type="match status" value="1"/>
</dbReference>
<evidence type="ECO:0000256" key="6">
    <source>
        <dbReference type="ARBA" id="ARBA00022723"/>
    </source>
</evidence>
<keyword evidence="16" id="KW-1185">Reference proteome</keyword>
<comment type="similarity">
    <text evidence="1 13">Belongs to the DNA polymerase type-Y family.</text>
</comment>
<feature type="binding site" evidence="13">
    <location>
        <position position="127"/>
    </location>
    <ligand>
        <name>Mg(2+)</name>
        <dbReference type="ChEBI" id="CHEBI:18420"/>
    </ligand>
</feature>
<dbReference type="Proteomes" id="UP000192591">
    <property type="component" value="Unassembled WGS sequence"/>
</dbReference>
<dbReference type="EC" id="2.7.7.7" evidence="13"/>
<evidence type="ECO:0000256" key="9">
    <source>
        <dbReference type="ARBA" id="ARBA00022932"/>
    </source>
</evidence>
<dbReference type="GO" id="GO:0006261">
    <property type="term" value="P:DNA-templated DNA replication"/>
    <property type="evidence" value="ECO:0007669"/>
    <property type="project" value="UniProtKB-UniRule"/>
</dbReference>
<dbReference type="Gene3D" id="3.30.1490.100">
    <property type="entry name" value="DNA polymerase, Y-family, little finger domain"/>
    <property type="match status" value="1"/>
</dbReference>
<dbReference type="PROSITE" id="PS50173">
    <property type="entry name" value="UMUC"/>
    <property type="match status" value="1"/>
</dbReference>
<dbReference type="GO" id="GO:0009432">
    <property type="term" value="P:SOS response"/>
    <property type="evidence" value="ECO:0007669"/>
    <property type="project" value="TreeGrafter"/>
</dbReference>
<dbReference type="Pfam" id="PF11799">
    <property type="entry name" value="IMS_C"/>
    <property type="match status" value="1"/>
</dbReference>
<evidence type="ECO:0000256" key="4">
    <source>
        <dbReference type="ARBA" id="ARBA00022695"/>
    </source>
</evidence>
<dbReference type="CDD" id="cd03586">
    <property type="entry name" value="PolY_Pol_IV_kappa"/>
    <property type="match status" value="1"/>
</dbReference>
<dbReference type="SUPFAM" id="SSF56672">
    <property type="entry name" value="DNA/RNA polymerases"/>
    <property type="match status" value="1"/>
</dbReference>
<dbReference type="STRING" id="1962155.B1813_06110"/>
<evidence type="ECO:0000256" key="10">
    <source>
        <dbReference type="ARBA" id="ARBA00023204"/>
    </source>
</evidence>
<keyword evidence="10 13" id="KW-0234">DNA repair</keyword>
<reference evidence="15 16" key="1">
    <citation type="submission" date="2017-02" db="EMBL/GenBank/DDBJ databases">
        <title>Draft genome of Saccharomonospora sp. 154.</title>
        <authorList>
            <person name="Alonso-Carmona G.S."/>
            <person name="De La Haba R."/>
            <person name="Vera-Gargallo B."/>
            <person name="Sandoval-Trujillo A.H."/>
            <person name="Ramirez-Duran N."/>
            <person name="Ventosa A."/>
        </authorList>
    </citation>
    <scope>NUCLEOTIDE SEQUENCE [LARGE SCALE GENOMIC DNA]</scope>
    <source>
        <strain evidence="15 16">LRS4.154</strain>
    </source>
</reference>
<keyword evidence="2 13" id="KW-0515">Mutator protein</keyword>
<organism evidence="15 16">
    <name type="scientific">Saccharomonospora piscinae</name>
    <dbReference type="NCBI Taxonomy" id="687388"/>
    <lineage>
        <taxon>Bacteria</taxon>
        <taxon>Bacillati</taxon>
        <taxon>Actinomycetota</taxon>
        <taxon>Actinomycetes</taxon>
        <taxon>Pseudonocardiales</taxon>
        <taxon>Pseudonocardiaceae</taxon>
        <taxon>Saccharomonospora</taxon>
    </lineage>
</organism>
<dbReference type="EMBL" id="MWIH01000003">
    <property type="protein sequence ID" value="OQO94074.1"/>
    <property type="molecule type" value="Genomic_DNA"/>
</dbReference>
<dbReference type="AlphaFoldDB" id="A0A1V9AAW4"/>
<dbReference type="GO" id="GO:0042276">
    <property type="term" value="P:error-prone translesion synthesis"/>
    <property type="evidence" value="ECO:0007669"/>
    <property type="project" value="TreeGrafter"/>
</dbReference>
<comment type="cofactor">
    <cofactor evidence="13">
        <name>Mg(2+)</name>
        <dbReference type="ChEBI" id="CHEBI:18420"/>
    </cofactor>
    <text evidence="13">Binds 2 magnesium ions per subunit.</text>
</comment>
<dbReference type="Pfam" id="PF11798">
    <property type="entry name" value="IMS_HHH"/>
    <property type="match status" value="1"/>
</dbReference>
<keyword evidence="9 13" id="KW-0239">DNA-directed DNA polymerase</keyword>
<gene>
    <name evidence="13" type="primary">dinB</name>
    <name evidence="15" type="ORF">B1813_06110</name>
</gene>
<dbReference type="GO" id="GO:0005829">
    <property type="term" value="C:cytosol"/>
    <property type="evidence" value="ECO:0007669"/>
    <property type="project" value="TreeGrafter"/>
</dbReference>
<keyword evidence="3 13" id="KW-0808">Transferase</keyword>
<evidence type="ECO:0000256" key="8">
    <source>
        <dbReference type="ARBA" id="ARBA00022842"/>
    </source>
</evidence>
<comment type="subunit">
    <text evidence="13">Monomer.</text>
</comment>
<dbReference type="InterPro" id="IPR022880">
    <property type="entry name" value="DNApol_IV"/>
</dbReference>
<dbReference type="GO" id="GO:0006281">
    <property type="term" value="P:DNA repair"/>
    <property type="evidence" value="ECO:0007669"/>
    <property type="project" value="UniProtKB-UniRule"/>
</dbReference>
<evidence type="ECO:0000259" key="14">
    <source>
        <dbReference type="PROSITE" id="PS50173"/>
    </source>
</evidence>
<dbReference type="InterPro" id="IPR024728">
    <property type="entry name" value="PolY_HhH_motif"/>
</dbReference>
<dbReference type="Pfam" id="PF00817">
    <property type="entry name" value="IMS"/>
    <property type="match status" value="1"/>
</dbReference>
<comment type="subcellular location">
    <subcellularLocation>
        <location evidence="13">Cytoplasm</location>
    </subcellularLocation>
</comment>
<dbReference type="FunFam" id="3.30.1490.100:FF:000004">
    <property type="entry name" value="DNA polymerase IV"/>
    <property type="match status" value="1"/>
</dbReference>
<dbReference type="GO" id="GO:0003684">
    <property type="term" value="F:damaged DNA binding"/>
    <property type="evidence" value="ECO:0007669"/>
    <property type="project" value="InterPro"/>
</dbReference>
<dbReference type="InterPro" id="IPR043128">
    <property type="entry name" value="Rev_trsase/Diguanyl_cyclase"/>
</dbReference>
<evidence type="ECO:0000313" key="15">
    <source>
        <dbReference type="EMBL" id="OQO94074.1"/>
    </source>
</evidence>